<feature type="non-terminal residue" evidence="1">
    <location>
        <position position="240"/>
    </location>
</feature>
<dbReference type="InterPro" id="IPR027417">
    <property type="entry name" value="P-loop_NTPase"/>
</dbReference>
<evidence type="ECO:0008006" key="2">
    <source>
        <dbReference type="Google" id="ProtNLM"/>
    </source>
</evidence>
<dbReference type="Gene3D" id="3.40.50.300">
    <property type="entry name" value="P-loop containing nucleotide triphosphate hydrolases"/>
    <property type="match status" value="1"/>
</dbReference>
<accession>A0A382MY37</accession>
<dbReference type="EMBL" id="UINC01096645">
    <property type="protein sequence ID" value="SVC53696.1"/>
    <property type="molecule type" value="Genomic_DNA"/>
</dbReference>
<dbReference type="AlphaFoldDB" id="A0A382MY37"/>
<sequence length="240" mass="27288">MTNKFYMNITLKELLEDNSEPPSPIIDDGILLDGTILMLISPPKHKKTFLTQNIALSIASGKGFADFKVPELKRVIYFLAEGGFYPNRDRFKKMCKDLDTKFSENLKLSFTSFIDITNDEDFDEIQKRISDCDADVAIFDPLSKFHSAEENSASAMSIVYSKIRLLIETQKISVIIVHHTGKIVNRGGRGSNTTQAEFDSCITLSSNEDITKLHYDMRHVETPPSTKLRFNADTFWFERA</sequence>
<reference evidence="1" key="1">
    <citation type="submission" date="2018-05" db="EMBL/GenBank/DDBJ databases">
        <authorList>
            <person name="Lanie J.A."/>
            <person name="Ng W.-L."/>
            <person name="Kazmierczak K.M."/>
            <person name="Andrzejewski T.M."/>
            <person name="Davidsen T.M."/>
            <person name="Wayne K.J."/>
            <person name="Tettelin H."/>
            <person name="Glass J.I."/>
            <person name="Rusch D."/>
            <person name="Podicherti R."/>
            <person name="Tsui H.-C.T."/>
            <person name="Winkler M.E."/>
        </authorList>
    </citation>
    <scope>NUCLEOTIDE SEQUENCE</scope>
</reference>
<dbReference type="Pfam" id="PF13481">
    <property type="entry name" value="AAA_25"/>
    <property type="match status" value="1"/>
</dbReference>
<protein>
    <recommendedName>
        <fullName evidence="2">AAA+ ATPase domain-containing protein</fullName>
    </recommendedName>
</protein>
<gene>
    <name evidence="1" type="ORF">METZ01_LOCUS306550</name>
</gene>
<evidence type="ECO:0000313" key="1">
    <source>
        <dbReference type="EMBL" id="SVC53696.1"/>
    </source>
</evidence>
<proteinExistence type="predicted"/>
<name>A0A382MY37_9ZZZZ</name>
<organism evidence="1">
    <name type="scientific">marine metagenome</name>
    <dbReference type="NCBI Taxonomy" id="408172"/>
    <lineage>
        <taxon>unclassified sequences</taxon>
        <taxon>metagenomes</taxon>
        <taxon>ecological metagenomes</taxon>
    </lineage>
</organism>
<dbReference type="SUPFAM" id="SSF52540">
    <property type="entry name" value="P-loop containing nucleoside triphosphate hydrolases"/>
    <property type="match status" value="1"/>
</dbReference>